<gene>
    <name evidence="2" type="ORF">AVDCRST_MAG12-3304</name>
</gene>
<feature type="compositionally biased region" description="Basic residues" evidence="1">
    <location>
        <begin position="149"/>
        <end position="160"/>
    </location>
</feature>
<feature type="compositionally biased region" description="Basic and acidic residues" evidence="1">
    <location>
        <begin position="51"/>
        <end position="74"/>
    </location>
</feature>
<sequence length="178" mass="20197">EAPARQGRAARPRLDGRVRGGGRRPALCPRRRGPRRPPHRQHLRARPPGQADDRHPGRGQGDREPGRPRSGDGRKRLRGLGRVRHPQQTLLHERPRLRPPLQRPRVPDRIPRSRASPGLQGLPDPTPRDRPRLRRPETGSRREVPHGHGGLHGRQRRLHKGDRERGPLPGPPSKRGKL</sequence>
<evidence type="ECO:0000256" key="1">
    <source>
        <dbReference type="SAM" id="MobiDB-lite"/>
    </source>
</evidence>
<feature type="compositionally biased region" description="Basic residues" evidence="1">
    <location>
        <begin position="75"/>
        <end position="85"/>
    </location>
</feature>
<reference evidence="2" key="1">
    <citation type="submission" date="2020-02" db="EMBL/GenBank/DDBJ databases">
        <authorList>
            <person name="Meier V. D."/>
        </authorList>
    </citation>
    <scope>NUCLEOTIDE SEQUENCE</scope>
    <source>
        <strain evidence="2">AVDCRST_MAG12</strain>
    </source>
</reference>
<protein>
    <submittedName>
        <fullName evidence="2">Uncharacterized protein</fullName>
    </submittedName>
</protein>
<accession>A0A6J4T3M9</accession>
<dbReference type="AlphaFoldDB" id="A0A6J4T3M9"/>
<name>A0A6J4T3M9_9ACTN</name>
<feature type="compositionally biased region" description="Basic and acidic residues" evidence="1">
    <location>
        <begin position="126"/>
        <end position="146"/>
    </location>
</feature>
<dbReference type="EMBL" id="CADCVK010000458">
    <property type="protein sequence ID" value="CAA9512553.1"/>
    <property type="molecule type" value="Genomic_DNA"/>
</dbReference>
<feature type="region of interest" description="Disordered" evidence="1">
    <location>
        <begin position="1"/>
        <end position="178"/>
    </location>
</feature>
<feature type="compositionally biased region" description="Basic residues" evidence="1">
    <location>
        <begin position="29"/>
        <end position="45"/>
    </location>
</feature>
<feature type="non-terminal residue" evidence="2">
    <location>
        <position position="178"/>
    </location>
</feature>
<feature type="non-terminal residue" evidence="2">
    <location>
        <position position="1"/>
    </location>
</feature>
<evidence type="ECO:0000313" key="2">
    <source>
        <dbReference type="EMBL" id="CAA9512553.1"/>
    </source>
</evidence>
<proteinExistence type="predicted"/>
<organism evidence="2">
    <name type="scientific">uncultured Rubrobacteraceae bacterium</name>
    <dbReference type="NCBI Taxonomy" id="349277"/>
    <lineage>
        <taxon>Bacteria</taxon>
        <taxon>Bacillati</taxon>
        <taxon>Actinomycetota</taxon>
        <taxon>Rubrobacteria</taxon>
        <taxon>Rubrobacterales</taxon>
        <taxon>Rubrobacteraceae</taxon>
        <taxon>environmental samples</taxon>
    </lineage>
</organism>